<keyword evidence="4" id="KW-1185">Reference proteome</keyword>
<evidence type="ECO:0000313" key="3">
    <source>
        <dbReference type="EMBL" id="MDY0744861.1"/>
    </source>
</evidence>
<gene>
    <name evidence="3" type="ORF">SNE35_10105</name>
</gene>
<protein>
    <submittedName>
        <fullName evidence="3">Uncharacterized protein</fullName>
    </submittedName>
</protein>
<comment type="caution">
    <text evidence="3">The sequence shown here is derived from an EMBL/GenBank/DDBJ whole genome shotgun (WGS) entry which is preliminary data.</text>
</comment>
<feature type="signal peptide" evidence="2">
    <location>
        <begin position="1"/>
        <end position="26"/>
    </location>
</feature>
<keyword evidence="2" id="KW-0732">Signal</keyword>
<sequence length="155" mass="16098">MNRSFHLGLVLAGAAALATGSLPALAASSAASSASDSASDSVGASSKSITQSSNSSSGDRKTAAGDYKVIEMAEAEGQPGMLRLRLQAAADETNEFFLTLPRQAALNGHVATGDIVRANERPYGLEFAAAADNKAFFLVVDDDWHKELQSRPVTL</sequence>
<dbReference type="EMBL" id="JAXCLA010000003">
    <property type="protein sequence ID" value="MDY0744861.1"/>
    <property type="molecule type" value="Genomic_DNA"/>
</dbReference>
<name>A0ABU5DF10_9BURK</name>
<dbReference type="RefSeq" id="WP_320422771.1">
    <property type="nucleotide sequence ID" value="NZ_JAXCLA010000003.1"/>
</dbReference>
<feature type="compositionally biased region" description="Low complexity" evidence="1">
    <location>
        <begin position="34"/>
        <end position="57"/>
    </location>
</feature>
<evidence type="ECO:0000256" key="1">
    <source>
        <dbReference type="SAM" id="MobiDB-lite"/>
    </source>
</evidence>
<reference evidence="3 4" key="1">
    <citation type="submission" date="2023-11" db="EMBL/GenBank/DDBJ databases">
        <title>Paucibacter sp. nov., isolated from fresh soil in Korea.</title>
        <authorList>
            <person name="Le N.T.T."/>
        </authorList>
    </citation>
    <scope>NUCLEOTIDE SEQUENCE [LARGE SCALE GENOMIC DNA]</scope>
    <source>
        <strain evidence="3 4">R3-3</strain>
    </source>
</reference>
<evidence type="ECO:0000313" key="4">
    <source>
        <dbReference type="Proteomes" id="UP001285263"/>
    </source>
</evidence>
<dbReference type="Proteomes" id="UP001285263">
    <property type="component" value="Unassembled WGS sequence"/>
</dbReference>
<proteinExistence type="predicted"/>
<feature type="region of interest" description="Disordered" evidence="1">
    <location>
        <begin position="34"/>
        <end position="61"/>
    </location>
</feature>
<accession>A0ABU5DF10</accession>
<feature type="chain" id="PRO_5047101831" evidence="2">
    <location>
        <begin position="27"/>
        <end position="155"/>
    </location>
</feature>
<organism evidence="3 4">
    <name type="scientific">Roseateles agri</name>
    <dbReference type="NCBI Taxonomy" id="3098619"/>
    <lineage>
        <taxon>Bacteria</taxon>
        <taxon>Pseudomonadati</taxon>
        <taxon>Pseudomonadota</taxon>
        <taxon>Betaproteobacteria</taxon>
        <taxon>Burkholderiales</taxon>
        <taxon>Sphaerotilaceae</taxon>
        <taxon>Roseateles</taxon>
    </lineage>
</organism>
<evidence type="ECO:0000256" key="2">
    <source>
        <dbReference type="SAM" id="SignalP"/>
    </source>
</evidence>